<sequence>MDLHLMGAKRSKADSENCKTNGAPKRKQSGVASEPQRSSKSPEDDQGVQSSPSRSKASSHKQPKREKLGWNVLRSPKPQKR</sequence>
<dbReference type="AlphaFoldDB" id="A0AAV5L6Q9"/>
<gene>
    <name evidence="2" type="ORF">SLEP1_g41467</name>
</gene>
<accession>A0AAV5L6Q9</accession>
<proteinExistence type="predicted"/>
<evidence type="ECO:0000313" key="3">
    <source>
        <dbReference type="Proteomes" id="UP001054252"/>
    </source>
</evidence>
<dbReference type="EMBL" id="BPVZ01000098">
    <property type="protein sequence ID" value="GKV32901.1"/>
    <property type="molecule type" value="Genomic_DNA"/>
</dbReference>
<evidence type="ECO:0000313" key="2">
    <source>
        <dbReference type="EMBL" id="GKV32901.1"/>
    </source>
</evidence>
<comment type="caution">
    <text evidence="2">The sequence shown here is derived from an EMBL/GenBank/DDBJ whole genome shotgun (WGS) entry which is preliminary data.</text>
</comment>
<protein>
    <submittedName>
        <fullName evidence="2">Uncharacterized protein</fullName>
    </submittedName>
</protein>
<feature type="region of interest" description="Disordered" evidence="1">
    <location>
        <begin position="1"/>
        <end position="81"/>
    </location>
</feature>
<name>A0AAV5L6Q9_9ROSI</name>
<evidence type="ECO:0000256" key="1">
    <source>
        <dbReference type="SAM" id="MobiDB-lite"/>
    </source>
</evidence>
<dbReference type="Proteomes" id="UP001054252">
    <property type="component" value="Unassembled WGS sequence"/>
</dbReference>
<organism evidence="2 3">
    <name type="scientific">Rubroshorea leprosula</name>
    <dbReference type="NCBI Taxonomy" id="152421"/>
    <lineage>
        <taxon>Eukaryota</taxon>
        <taxon>Viridiplantae</taxon>
        <taxon>Streptophyta</taxon>
        <taxon>Embryophyta</taxon>
        <taxon>Tracheophyta</taxon>
        <taxon>Spermatophyta</taxon>
        <taxon>Magnoliopsida</taxon>
        <taxon>eudicotyledons</taxon>
        <taxon>Gunneridae</taxon>
        <taxon>Pentapetalae</taxon>
        <taxon>rosids</taxon>
        <taxon>malvids</taxon>
        <taxon>Malvales</taxon>
        <taxon>Dipterocarpaceae</taxon>
        <taxon>Rubroshorea</taxon>
    </lineage>
</organism>
<keyword evidence="3" id="KW-1185">Reference proteome</keyword>
<reference evidence="2 3" key="1">
    <citation type="journal article" date="2021" name="Commun. Biol.">
        <title>The genome of Shorea leprosula (Dipterocarpaceae) highlights the ecological relevance of drought in aseasonal tropical rainforests.</title>
        <authorList>
            <person name="Ng K.K.S."/>
            <person name="Kobayashi M.J."/>
            <person name="Fawcett J.A."/>
            <person name="Hatakeyama M."/>
            <person name="Paape T."/>
            <person name="Ng C.H."/>
            <person name="Ang C.C."/>
            <person name="Tnah L.H."/>
            <person name="Lee C.T."/>
            <person name="Nishiyama T."/>
            <person name="Sese J."/>
            <person name="O'Brien M.J."/>
            <person name="Copetti D."/>
            <person name="Mohd Noor M.I."/>
            <person name="Ong R.C."/>
            <person name="Putra M."/>
            <person name="Sireger I.Z."/>
            <person name="Indrioko S."/>
            <person name="Kosugi Y."/>
            <person name="Izuno A."/>
            <person name="Isagi Y."/>
            <person name="Lee S.L."/>
            <person name="Shimizu K.K."/>
        </authorList>
    </citation>
    <scope>NUCLEOTIDE SEQUENCE [LARGE SCALE GENOMIC DNA]</scope>
    <source>
        <strain evidence="2">214</strain>
    </source>
</reference>